<keyword evidence="1" id="KW-1133">Transmembrane helix</keyword>
<evidence type="ECO:0000313" key="4">
    <source>
        <dbReference type="Proteomes" id="UP001284537"/>
    </source>
</evidence>
<evidence type="ECO:0000259" key="2">
    <source>
        <dbReference type="Pfam" id="PF01757"/>
    </source>
</evidence>
<dbReference type="Pfam" id="PF01757">
    <property type="entry name" value="Acyl_transf_3"/>
    <property type="match status" value="1"/>
</dbReference>
<reference evidence="3 4" key="1">
    <citation type="submission" date="2023-11" db="EMBL/GenBank/DDBJ databases">
        <authorList>
            <person name="Ouyang M.-Y."/>
        </authorList>
    </citation>
    <scope>NUCLEOTIDE SEQUENCE [LARGE SCALE GENOMIC DNA]</scope>
    <source>
        <strain evidence="3 4">OY6</strain>
    </source>
</reference>
<dbReference type="PANTHER" id="PTHR23028">
    <property type="entry name" value="ACETYLTRANSFERASE"/>
    <property type="match status" value="1"/>
</dbReference>
<dbReference type="InterPro" id="IPR050879">
    <property type="entry name" value="Acyltransferase_3"/>
</dbReference>
<keyword evidence="1" id="KW-0472">Membrane</keyword>
<dbReference type="GO" id="GO:0016746">
    <property type="term" value="F:acyltransferase activity"/>
    <property type="evidence" value="ECO:0007669"/>
    <property type="project" value="UniProtKB-KW"/>
</dbReference>
<feature type="transmembrane region" description="Helical" evidence="1">
    <location>
        <begin position="44"/>
        <end position="66"/>
    </location>
</feature>
<dbReference type="EMBL" id="JAXARY010000005">
    <property type="protein sequence ID" value="MDX8127154.1"/>
    <property type="molecule type" value="Genomic_DNA"/>
</dbReference>
<dbReference type="PANTHER" id="PTHR23028:SF53">
    <property type="entry name" value="ACYL_TRANSF_3 DOMAIN-CONTAINING PROTEIN"/>
    <property type="match status" value="1"/>
</dbReference>
<name>A0ABU4UEI3_9GAMM</name>
<feature type="transmembrane region" description="Helical" evidence="1">
    <location>
        <begin position="280"/>
        <end position="301"/>
    </location>
</feature>
<dbReference type="InterPro" id="IPR002656">
    <property type="entry name" value="Acyl_transf_3_dom"/>
</dbReference>
<organism evidence="3 4">
    <name type="scientific">Methylomonas defluvii</name>
    <dbReference type="NCBI Taxonomy" id="3045149"/>
    <lineage>
        <taxon>Bacteria</taxon>
        <taxon>Pseudomonadati</taxon>
        <taxon>Pseudomonadota</taxon>
        <taxon>Gammaproteobacteria</taxon>
        <taxon>Methylococcales</taxon>
        <taxon>Methylococcaceae</taxon>
        <taxon>Methylomonas</taxon>
    </lineage>
</organism>
<keyword evidence="3" id="KW-0012">Acyltransferase</keyword>
<dbReference type="RefSeq" id="WP_319961130.1">
    <property type="nucleotide sequence ID" value="NZ_JAXARY010000005.1"/>
</dbReference>
<dbReference type="EC" id="2.3.-.-" evidence="3"/>
<dbReference type="Proteomes" id="UP001284537">
    <property type="component" value="Unassembled WGS sequence"/>
</dbReference>
<feature type="transmembrane region" description="Helical" evidence="1">
    <location>
        <begin position="87"/>
        <end position="106"/>
    </location>
</feature>
<feature type="domain" description="Acyltransferase 3" evidence="2">
    <location>
        <begin position="6"/>
        <end position="335"/>
    </location>
</feature>
<evidence type="ECO:0000256" key="1">
    <source>
        <dbReference type="SAM" id="Phobius"/>
    </source>
</evidence>
<keyword evidence="4" id="KW-1185">Reference proteome</keyword>
<keyword evidence="1" id="KW-0812">Transmembrane</keyword>
<protein>
    <submittedName>
        <fullName evidence="3">Acyltransferase</fullName>
        <ecNumber evidence="3">2.3.-.-</ecNumber>
    </submittedName>
</protein>
<comment type="caution">
    <text evidence="3">The sequence shown here is derived from an EMBL/GenBank/DDBJ whole genome shotgun (WGS) entry which is preliminary data.</text>
</comment>
<feature type="transmembrane region" description="Helical" evidence="1">
    <location>
        <begin position="126"/>
        <end position="148"/>
    </location>
</feature>
<feature type="transmembrane region" description="Helical" evidence="1">
    <location>
        <begin position="222"/>
        <end position="239"/>
    </location>
</feature>
<evidence type="ECO:0000313" key="3">
    <source>
        <dbReference type="EMBL" id="MDX8127154.1"/>
    </source>
</evidence>
<sequence>MKTRELYLDFIRGIAILLAMGWHFNNTDTGIRLLDYLLIPGRVLGWAGVDLFFVLSGFLIGGLIFNEYKKTGGFRVGRFLIRRAFKIWPILYVYLMLLIISGRYPWESFLLQNLFHVQNYFLTPLAHLWSLAVEEHFYLLFSFCLLILTRSKAKSMRVFLVIIPLVMLTCLLLRFAAYSYPVDLDKIYIQTQYRIDALAFGVGLAYIKTFDQDKFETLAKNKIILAAILFLGITILALFQEDIYFKVTIRYTITYVTAGVMLLYFYRLKFVSERNFVVKGIAWIGVYSYAMYVYQFVVMRVVEALLKKLQITDLPVVTDLVIKYGGAIMLAVVLTKLIERPFLSLRERMFPSYAGS</sequence>
<proteinExistence type="predicted"/>
<keyword evidence="3" id="KW-0808">Transferase</keyword>
<accession>A0ABU4UEI3</accession>
<gene>
    <name evidence="3" type="ORF">QLH52_07670</name>
</gene>
<feature type="transmembrane region" description="Helical" evidence="1">
    <location>
        <begin position="251"/>
        <end position="268"/>
    </location>
</feature>
<feature type="transmembrane region" description="Helical" evidence="1">
    <location>
        <begin position="160"/>
        <end position="180"/>
    </location>
</feature>
<feature type="transmembrane region" description="Helical" evidence="1">
    <location>
        <begin position="7"/>
        <end position="24"/>
    </location>
</feature>